<dbReference type="Pfam" id="PF05947">
    <property type="entry name" value="T6SS_TssF"/>
    <property type="match status" value="1"/>
</dbReference>
<dbReference type="NCBIfam" id="TIGR03359">
    <property type="entry name" value="VI_chp_6"/>
    <property type="match status" value="1"/>
</dbReference>
<reference evidence="2" key="1">
    <citation type="submission" date="2023-02" db="EMBL/GenBank/DDBJ databases">
        <title>Description of Roseinatronobacter alkalisoli sp. nov., an alkaliphilic bacerium isolated from soda soil.</title>
        <authorList>
            <person name="Wei W."/>
        </authorList>
    </citation>
    <scope>NUCLEOTIDE SEQUENCE</scope>
    <source>
        <strain evidence="2">HJB301</strain>
    </source>
</reference>
<organism evidence="2 3">
    <name type="scientific">Roseinatronobacter alkalisoli</name>
    <dbReference type="NCBI Taxonomy" id="3028235"/>
    <lineage>
        <taxon>Bacteria</taxon>
        <taxon>Pseudomonadati</taxon>
        <taxon>Pseudomonadota</taxon>
        <taxon>Alphaproteobacteria</taxon>
        <taxon>Rhodobacterales</taxon>
        <taxon>Paracoccaceae</taxon>
        <taxon>Roseinatronobacter</taxon>
    </lineage>
</organism>
<dbReference type="EMBL" id="JAQZSM010000020">
    <property type="protein sequence ID" value="MDD7972867.1"/>
    <property type="molecule type" value="Genomic_DNA"/>
</dbReference>
<feature type="compositionally biased region" description="Basic and acidic residues" evidence="1">
    <location>
        <begin position="501"/>
        <end position="513"/>
    </location>
</feature>
<sequence length="661" mass="72997">MRQEFLDIYERELGLLYDRAEAFALEFPGLADRLGGLARDRMDPGLAGLLEGAAFLAARVQLKLNAEFSTFTTALLDQLLPGYLCPIPSAALMQADPDFTNPDLATGRRFAPGSYLDASYSDRDRRVQCRFRLSAPLELWPLEIDRASYNSGVGALQALGLEVTRETAAGLRLRVVRRTGAGKPDPDALPTGPQDSVMPVSALARNGLAQLPVHLHGPAAEMAALYEQIFGNCLRITLRWLDPQGDPVFASVPTGFVEQIGFDAEEAFFPEERRAFPGFALLKEFHILPQKFQGFRLVGLAQALARIDAPAFDILFEFGQADARLPPILKPGNFRLYTVPAINLFSERCARVKIDDSQHDYLLSPQPSPAEHYEIHSVTRMRAYYGDGKTAMPVWPAYTLPGREVRPGDALYYSLRRRPRRVSLAELRRSPNRDYTGSEMLVSLHEPAQNDAAMRVRGLQADVLCTNRHLPAQLPIGMQAADFHLVDDISVALRALAGPTRPRDSLAEQEPPHSHSARPDGTGGARLWQLINCLQFNHMGLQDRSAEDPANGLREVLSLFADLSDAITARHVQGLVGSEIRPVTRSIRHADGFAPVRGLQVTLTFDDRAFEGTGFTLLSAVLDRFLADHVQVNSFTQTIIRSRARGEVLRFVPRSGTGPVL</sequence>
<evidence type="ECO:0000256" key="1">
    <source>
        <dbReference type="SAM" id="MobiDB-lite"/>
    </source>
</evidence>
<proteinExistence type="predicted"/>
<evidence type="ECO:0000313" key="2">
    <source>
        <dbReference type="EMBL" id="MDD7972867.1"/>
    </source>
</evidence>
<dbReference type="InterPro" id="IPR010272">
    <property type="entry name" value="T6SS_TssF"/>
</dbReference>
<evidence type="ECO:0000313" key="3">
    <source>
        <dbReference type="Proteomes" id="UP001431784"/>
    </source>
</evidence>
<dbReference type="PANTHER" id="PTHR35370">
    <property type="entry name" value="CYTOPLASMIC PROTEIN-RELATED-RELATED"/>
    <property type="match status" value="1"/>
</dbReference>
<dbReference type="PIRSF" id="PIRSF028304">
    <property type="entry name" value="UCP028304"/>
    <property type="match status" value="1"/>
</dbReference>
<gene>
    <name evidence="2" type="primary">tssF</name>
    <name evidence="2" type="ORF">PUT78_17375</name>
</gene>
<protein>
    <submittedName>
        <fullName evidence="2">Type VI secretion system baseplate subunit TssF</fullName>
    </submittedName>
</protein>
<accession>A0ABT5TCL9</accession>
<feature type="region of interest" description="Disordered" evidence="1">
    <location>
        <begin position="500"/>
        <end position="522"/>
    </location>
</feature>
<name>A0ABT5TCL9_9RHOB</name>
<comment type="caution">
    <text evidence="2">The sequence shown here is derived from an EMBL/GenBank/DDBJ whole genome shotgun (WGS) entry which is preliminary data.</text>
</comment>
<dbReference type="PANTHER" id="PTHR35370:SF1">
    <property type="entry name" value="TYPE VI SECRETION SYSTEM COMPONENT TSSF1"/>
    <property type="match status" value="1"/>
</dbReference>
<dbReference type="RefSeq" id="WP_274353541.1">
    <property type="nucleotide sequence ID" value="NZ_JAQZSM010000020.1"/>
</dbReference>
<dbReference type="Proteomes" id="UP001431784">
    <property type="component" value="Unassembled WGS sequence"/>
</dbReference>
<keyword evidence="3" id="KW-1185">Reference proteome</keyword>